<dbReference type="EMBL" id="AP014809">
    <property type="protein sequence ID" value="BAU90915.1"/>
    <property type="molecule type" value="Genomic_DNA"/>
</dbReference>
<dbReference type="Pfam" id="PF06186">
    <property type="entry name" value="DUF992"/>
    <property type="match status" value="1"/>
</dbReference>
<dbReference type="AlphaFoldDB" id="A0A160PEK3"/>
<feature type="chain" id="PRO_5007818418" description="DUF992 domain-containing protein" evidence="1">
    <location>
        <begin position="21"/>
        <end position="159"/>
    </location>
</feature>
<keyword evidence="1" id="KW-0732">Signal</keyword>
<organism evidence="2 3">
    <name type="scientific">Methylorubrum populi</name>
    <dbReference type="NCBI Taxonomy" id="223967"/>
    <lineage>
        <taxon>Bacteria</taxon>
        <taxon>Pseudomonadati</taxon>
        <taxon>Pseudomonadota</taxon>
        <taxon>Alphaproteobacteria</taxon>
        <taxon>Hyphomicrobiales</taxon>
        <taxon>Methylobacteriaceae</taxon>
        <taxon>Methylorubrum</taxon>
    </lineage>
</organism>
<dbReference type="OrthoDB" id="7996367at2"/>
<dbReference type="Proteomes" id="UP000218288">
    <property type="component" value="Chromosome"/>
</dbReference>
<accession>A0A160PEK3</accession>
<gene>
    <name evidence="2" type="ORF">MPPM_2310</name>
</gene>
<reference evidence="2 3" key="1">
    <citation type="journal article" date="2016" name="Genome Announc.">
        <title>Complete Genome Sequence of Methylobacterium populi P-1M, Isolated from Pink-Pigmented Household Biofilm.</title>
        <authorList>
            <person name="Morohoshi T."/>
            <person name="Ikeda T."/>
        </authorList>
    </citation>
    <scope>NUCLEOTIDE SEQUENCE [LARGE SCALE GENOMIC DNA]</scope>
    <source>
        <strain evidence="2 3">P-1M</strain>
    </source>
</reference>
<proteinExistence type="predicted"/>
<protein>
    <recommendedName>
        <fullName evidence="4">DUF992 domain-containing protein</fullName>
    </recommendedName>
</protein>
<evidence type="ECO:0000313" key="3">
    <source>
        <dbReference type="Proteomes" id="UP000218288"/>
    </source>
</evidence>
<evidence type="ECO:0008006" key="4">
    <source>
        <dbReference type="Google" id="ProtNLM"/>
    </source>
</evidence>
<evidence type="ECO:0000256" key="1">
    <source>
        <dbReference type="SAM" id="SignalP"/>
    </source>
</evidence>
<sequence length="159" mass="16210">MRSLTLAFTAGILAAGAAGAHSLGAAPAAPQAAGTLTCVTKPEATLVFGRTPVAECVFTAERGGFRQSYAAVFSPAAGMAELESAQTVTWRVLTRDGFVRPGMLADSFTAPQGSTAAKPELVGRTATLQFLSHSGQSSATFALAQPRVRLAAAQPGMAR</sequence>
<dbReference type="InterPro" id="IPR009333">
    <property type="entry name" value="DUF992"/>
</dbReference>
<feature type="signal peptide" evidence="1">
    <location>
        <begin position="1"/>
        <end position="20"/>
    </location>
</feature>
<dbReference type="RefSeq" id="WP_096485165.1">
    <property type="nucleotide sequence ID" value="NZ_AP014809.1"/>
</dbReference>
<evidence type="ECO:0000313" key="2">
    <source>
        <dbReference type="EMBL" id="BAU90915.1"/>
    </source>
</evidence>
<name>A0A160PEK3_9HYPH</name>